<keyword evidence="12" id="KW-1185">Reference proteome</keyword>
<feature type="transmembrane region" description="Helical" evidence="9">
    <location>
        <begin position="377"/>
        <end position="398"/>
    </location>
</feature>
<evidence type="ECO:0000259" key="10">
    <source>
        <dbReference type="PROSITE" id="PS50850"/>
    </source>
</evidence>
<evidence type="ECO:0000256" key="7">
    <source>
        <dbReference type="RuleBase" id="RU003346"/>
    </source>
</evidence>
<dbReference type="GO" id="GO:0016020">
    <property type="term" value="C:membrane"/>
    <property type="evidence" value="ECO:0007669"/>
    <property type="project" value="UniProtKB-SubCell"/>
</dbReference>
<gene>
    <name evidence="11" type="ORF">FTOL_01997</name>
</gene>
<name>A0AAE8SED8_9HYPO</name>
<dbReference type="PROSITE" id="PS50850">
    <property type="entry name" value="MFS"/>
    <property type="match status" value="1"/>
</dbReference>
<dbReference type="PROSITE" id="PS00217">
    <property type="entry name" value="SUGAR_TRANSPORT_2"/>
    <property type="match status" value="1"/>
</dbReference>
<feature type="transmembrane region" description="Helical" evidence="9">
    <location>
        <begin position="475"/>
        <end position="496"/>
    </location>
</feature>
<reference evidence="11" key="1">
    <citation type="submission" date="2018-03" db="EMBL/GenBank/DDBJ databases">
        <authorList>
            <person name="Guldener U."/>
        </authorList>
    </citation>
    <scope>NUCLEOTIDE SEQUENCE</scope>
</reference>
<dbReference type="Pfam" id="PF00083">
    <property type="entry name" value="Sugar_tr"/>
    <property type="match status" value="1"/>
</dbReference>
<dbReference type="InterPro" id="IPR050360">
    <property type="entry name" value="MFS_Sugar_Transporters"/>
</dbReference>
<evidence type="ECO:0000256" key="8">
    <source>
        <dbReference type="SAM" id="MobiDB-lite"/>
    </source>
</evidence>
<dbReference type="InterPro" id="IPR003663">
    <property type="entry name" value="Sugar/inositol_transpt"/>
</dbReference>
<feature type="transmembrane region" description="Helical" evidence="9">
    <location>
        <begin position="445"/>
        <end position="463"/>
    </location>
</feature>
<evidence type="ECO:0000313" key="12">
    <source>
        <dbReference type="Proteomes" id="UP001187734"/>
    </source>
</evidence>
<comment type="subcellular location">
    <subcellularLocation>
        <location evidence="1">Membrane</location>
        <topology evidence="1">Multi-pass membrane protein</topology>
    </subcellularLocation>
</comment>
<dbReference type="InterPro" id="IPR020846">
    <property type="entry name" value="MFS_dom"/>
</dbReference>
<dbReference type="SUPFAM" id="SSF103473">
    <property type="entry name" value="MFS general substrate transporter"/>
    <property type="match status" value="1"/>
</dbReference>
<dbReference type="EMBL" id="ONZP01000056">
    <property type="protein sequence ID" value="SPJ72269.1"/>
    <property type="molecule type" value="Genomic_DNA"/>
</dbReference>
<feature type="transmembrane region" description="Helical" evidence="9">
    <location>
        <begin position="410"/>
        <end position="433"/>
    </location>
</feature>
<keyword evidence="3 7" id="KW-0813">Transport</keyword>
<evidence type="ECO:0000256" key="5">
    <source>
        <dbReference type="ARBA" id="ARBA00022989"/>
    </source>
</evidence>
<dbReference type="GO" id="GO:0005351">
    <property type="term" value="F:carbohydrate:proton symporter activity"/>
    <property type="evidence" value="ECO:0007669"/>
    <property type="project" value="TreeGrafter"/>
</dbReference>
<evidence type="ECO:0000256" key="9">
    <source>
        <dbReference type="SAM" id="Phobius"/>
    </source>
</evidence>
<feature type="transmembrane region" description="Helical" evidence="9">
    <location>
        <begin position="229"/>
        <end position="250"/>
    </location>
</feature>
<dbReference type="InterPro" id="IPR036259">
    <property type="entry name" value="MFS_trans_sf"/>
</dbReference>
<dbReference type="NCBIfam" id="TIGR00879">
    <property type="entry name" value="SP"/>
    <property type="match status" value="1"/>
</dbReference>
<keyword evidence="6 9" id="KW-0472">Membrane</keyword>
<dbReference type="InterPro" id="IPR005829">
    <property type="entry name" value="Sugar_transporter_CS"/>
</dbReference>
<evidence type="ECO:0000256" key="2">
    <source>
        <dbReference type="ARBA" id="ARBA00010992"/>
    </source>
</evidence>
<proteinExistence type="inferred from homology"/>
<feature type="region of interest" description="Disordered" evidence="8">
    <location>
        <begin position="1"/>
        <end position="25"/>
    </location>
</feature>
<comment type="similarity">
    <text evidence="2 7">Belongs to the major facilitator superfamily. Sugar transporter (TC 2.A.1.1) family.</text>
</comment>
<sequence length="560" mass="62084">MSDEKVSAAPEAQYTASDPSKTHPDVIDHARSAAAKEQKMTLMQGIKLYPKAVGWSVLISTCIVMEGFDIVLVNNFYAFPQWNRKYGELQPDGSYQVSAAWQAGLSNGANVGSIIGLILNGWLSERFGYRYTIIGCLIWLSACITLFFTAQNVQMLLAAEILCGLPWGIFQTICVTYASEVCPIALRGYLTTYVNFCWGLGQEIGIGILRSMIGRTDQWAYRIPYGLQWIWPLPLIVGLWLAPESPWWLVRKGRVEDAKKSLLRLTSLNRETEFDADETVAMMVHTTALEEKLTGGSSYLDCLKGVNLRRTEIVCMVWAMQNLSGNSFSNYSTYFLEQAGLSAKHAYSFALGQYAINMIGVFGAWGLMSVGIGRRTLYLYGLCGLCIVLCVLGFLGLVPEAQREKGALATGSLMIGWAVVYQLSVGSVAYSLVSELPSRRLQIKTVALGRIFYGIVGIINAILSPYMLNPTAWDWSNYTGFFWGGICFLCIIYTYFRLPEPNGRTFAELGILFEKGVSARKFATTKVDVFHESVDDQVLDRLAKADHPTVETVEKAPGSK</sequence>
<evidence type="ECO:0000313" key="11">
    <source>
        <dbReference type="EMBL" id="SPJ72269.1"/>
    </source>
</evidence>
<dbReference type="Gene3D" id="1.20.1250.20">
    <property type="entry name" value="MFS general substrate transporter like domains"/>
    <property type="match status" value="1"/>
</dbReference>
<keyword evidence="4 9" id="KW-0812">Transmembrane</keyword>
<feature type="transmembrane region" description="Helical" evidence="9">
    <location>
        <begin position="52"/>
        <end position="79"/>
    </location>
</feature>
<feature type="transmembrane region" description="Helical" evidence="9">
    <location>
        <begin position="99"/>
        <end position="119"/>
    </location>
</feature>
<keyword evidence="5 9" id="KW-1133">Transmembrane helix</keyword>
<dbReference type="FunFam" id="1.20.1250.20:FF:000149">
    <property type="entry name" value="MFS transporter, SP family, general alpha glucoside:H+ symporter"/>
    <property type="match status" value="1"/>
</dbReference>
<evidence type="ECO:0000256" key="4">
    <source>
        <dbReference type="ARBA" id="ARBA00022692"/>
    </source>
</evidence>
<protein>
    <submittedName>
        <fullName evidence="11">Probable alpha-glucoside transport protein</fullName>
    </submittedName>
</protein>
<dbReference type="AlphaFoldDB" id="A0AAE8SED8"/>
<dbReference type="Proteomes" id="UP001187734">
    <property type="component" value="Unassembled WGS sequence"/>
</dbReference>
<evidence type="ECO:0000256" key="1">
    <source>
        <dbReference type="ARBA" id="ARBA00004141"/>
    </source>
</evidence>
<dbReference type="PANTHER" id="PTHR48022">
    <property type="entry name" value="PLASTIDIC GLUCOSE TRANSPORTER 4"/>
    <property type="match status" value="1"/>
</dbReference>
<dbReference type="PANTHER" id="PTHR48022:SF56">
    <property type="entry name" value="MAJOR FACILITATOR SUPERFAMILY (MFS) PROFILE DOMAIN-CONTAINING PROTEIN-RELATED"/>
    <property type="match status" value="1"/>
</dbReference>
<evidence type="ECO:0000256" key="6">
    <source>
        <dbReference type="ARBA" id="ARBA00023136"/>
    </source>
</evidence>
<accession>A0AAE8SED8</accession>
<dbReference type="InterPro" id="IPR005828">
    <property type="entry name" value="MFS_sugar_transport-like"/>
</dbReference>
<evidence type="ECO:0000256" key="3">
    <source>
        <dbReference type="ARBA" id="ARBA00022448"/>
    </source>
</evidence>
<feature type="transmembrane region" description="Helical" evidence="9">
    <location>
        <begin position="156"/>
        <end position="178"/>
    </location>
</feature>
<organism evidence="11 12">
    <name type="scientific">Fusarium torulosum</name>
    <dbReference type="NCBI Taxonomy" id="33205"/>
    <lineage>
        <taxon>Eukaryota</taxon>
        <taxon>Fungi</taxon>
        <taxon>Dikarya</taxon>
        <taxon>Ascomycota</taxon>
        <taxon>Pezizomycotina</taxon>
        <taxon>Sordariomycetes</taxon>
        <taxon>Hypocreomycetidae</taxon>
        <taxon>Hypocreales</taxon>
        <taxon>Nectriaceae</taxon>
        <taxon>Fusarium</taxon>
    </lineage>
</organism>
<feature type="domain" description="Major facilitator superfamily (MFS) profile" evidence="10">
    <location>
        <begin position="55"/>
        <end position="502"/>
    </location>
</feature>
<comment type="caution">
    <text evidence="11">The sequence shown here is derived from an EMBL/GenBank/DDBJ whole genome shotgun (WGS) entry which is preliminary data.</text>
</comment>
<feature type="transmembrane region" description="Helical" evidence="9">
    <location>
        <begin position="131"/>
        <end position="150"/>
    </location>
</feature>